<dbReference type="Proteomes" id="UP000095287">
    <property type="component" value="Unplaced"/>
</dbReference>
<accession>A0A1I7YN57</accession>
<organism evidence="1 2">
    <name type="scientific">Steinernema glaseri</name>
    <dbReference type="NCBI Taxonomy" id="37863"/>
    <lineage>
        <taxon>Eukaryota</taxon>
        <taxon>Metazoa</taxon>
        <taxon>Ecdysozoa</taxon>
        <taxon>Nematoda</taxon>
        <taxon>Chromadorea</taxon>
        <taxon>Rhabditida</taxon>
        <taxon>Tylenchina</taxon>
        <taxon>Panagrolaimomorpha</taxon>
        <taxon>Strongyloidoidea</taxon>
        <taxon>Steinernematidae</taxon>
        <taxon>Steinernema</taxon>
    </lineage>
</organism>
<reference evidence="2" key="1">
    <citation type="submission" date="2016-11" db="UniProtKB">
        <authorList>
            <consortium name="WormBaseParasite"/>
        </authorList>
    </citation>
    <scope>IDENTIFICATION</scope>
</reference>
<proteinExistence type="predicted"/>
<name>A0A1I7YN57_9BILA</name>
<protein>
    <submittedName>
        <fullName evidence="2">N-acetyltransferase domain-containing protein</fullName>
    </submittedName>
</protein>
<dbReference type="AlphaFoldDB" id="A0A1I7YN57"/>
<evidence type="ECO:0000313" key="2">
    <source>
        <dbReference type="WBParaSite" id="L893_g17788.t1"/>
    </source>
</evidence>
<sequence length="68" mass="7883">MHQKSIDRNRLAEDNHLFYGSAFRVIVREPWEKVVGWALVNFLQGQYVILIKSSLWLIGLPYTACPHG</sequence>
<evidence type="ECO:0000313" key="1">
    <source>
        <dbReference type="Proteomes" id="UP000095287"/>
    </source>
</evidence>
<dbReference type="WBParaSite" id="L893_g17788.t1">
    <property type="protein sequence ID" value="L893_g17788.t1"/>
    <property type="gene ID" value="L893_g17788"/>
</dbReference>
<keyword evidence="1" id="KW-1185">Reference proteome</keyword>